<dbReference type="SMART" id="SM00733">
    <property type="entry name" value="Mterf"/>
    <property type="match status" value="5"/>
</dbReference>
<reference evidence="4" key="1">
    <citation type="submission" date="2023-10" db="EMBL/GenBank/DDBJ databases">
        <title>Chromosome-level genome of the transformable northern wattle, Acacia crassicarpa.</title>
        <authorList>
            <person name="Massaro I."/>
            <person name="Sinha N.R."/>
            <person name="Poethig S."/>
            <person name="Leichty A.R."/>
        </authorList>
    </citation>
    <scope>NUCLEOTIDE SEQUENCE</scope>
    <source>
        <strain evidence="4">Acra3RX</strain>
        <tissue evidence="4">Leaf</tissue>
    </source>
</reference>
<dbReference type="EMBL" id="JAWXYG010000004">
    <property type="protein sequence ID" value="KAK4275616.1"/>
    <property type="molecule type" value="Genomic_DNA"/>
</dbReference>
<dbReference type="InterPro" id="IPR003690">
    <property type="entry name" value="MTERF"/>
</dbReference>
<evidence type="ECO:0000313" key="4">
    <source>
        <dbReference type="EMBL" id="KAK4275616.1"/>
    </source>
</evidence>
<dbReference type="Pfam" id="PF02536">
    <property type="entry name" value="mTERF"/>
    <property type="match status" value="1"/>
</dbReference>
<protein>
    <submittedName>
        <fullName evidence="4">Uncharacterized protein</fullName>
    </submittedName>
</protein>
<dbReference type="GO" id="GO:0006353">
    <property type="term" value="P:DNA-templated transcription termination"/>
    <property type="evidence" value="ECO:0007669"/>
    <property type="project" value="UniProtKB-KW"/>
</dbReference>
<keyword evidence="5" id="KW-1185">Reference proteome</keyword>
<name>A0AAE1JS62_9FABA</name>
<keyword evidence="2" id="KW-0804">Transcription</keyword>
<dbReference type="GO" id="GO:0003676">
    <property type="term" value="F:nucleic acid binding"/>
    <property type="evidence" value="ECO:0007669"/>
    <property type="project" value="InterPro"/>
</dbReference>
<evidence type="ECO:0000313" key="5">
    <source>
        <dbReference type="Proteomes" id="UP001293593"/>
    </source>
</evidence>
<dbReference type="Proteomes" id="UP001293593">
    <property type="component" value="Unassembled WGS sequence"/>
</dbReference>
<proteinExistence type="inferred from homology"/>
<accession>A0AAE1JS62</accession>
<evidence type="ECO:0000256" key="3">
    <source>
        <dbReference type="ARBA" id="ARBA00022946"/>
    </source>
</evidence>
<keyword evidence="2" id="KW-0805">Transcription regulation</keyword>
<evidence type="ECO:0000256" key="2">
    <source>
        <dbReference type="ARBA" id="ARBA00022472"/>
    </source>
</evidence>
<dbReference type="PANTHER" id="PTHR13068">
    <property type="entry name" value="CGI-12 PROTEIN-RELATED"/>
    <property type="match status" value="1"/>
</dbReference>
<dbReference type="InterPro" id="IPR038538">
    <property type="entry name" value="MTERF_sf"/>
</dbReference>
<keyword evidence="2" id="KW-0806">Transcription termination</keyword>
<dbReference type="FunFam" id="1.25.70.10:FF:000001">
    <property type="entry name" value="Mitochondrial transcription termination factor-like"/>
    <property type="match status" value="1"/>
</dbReference>
<comment type="similarity">
    <text evidence="1">Belongs to the mTERF family.</text>
</comment>
<evidence type="ECO:0000256" key="1">
    <source>
        <dbReference type="ARBA" id="ARBA00007692"/>
    </source>
</evidence>
<keyword evidence="3" id="KW-0809">Transit peptide</keyword>
<sequence>MLIFLIARLSSSLPCGTRTQLGFLRLNASLTSHSFSSVVKSSESIRSEQNRAESESFTVSYLVNSCGVSARDAEELSKRVKLKDPDNPDSVLKLLRSYGFSGTHISKVLKYNPRLLLAKPEKNLLPKLRFLQSIGFSASEIPEFLSSYSRLLTSSLEKRIIPHYEALKSVLGDPVKARRCLKSSRGSILSYSYGVKNIFPNIKVLRDEGVPQSSVFTLLFKDANLAFTNQSKFVEYVKFVKETGIEPSKVTFVYALFAVTHLSKSTWEWKLDFFERCGWSRDVTLSAFSKFPVIMLLSEKKITNTLKFFVDEMGLRLEDAAGCPTIFSYSLKRRIIPRWSVFQILKMKGLVKANMSIPSMIIMSEEKFLENFVIKFQEDVPQLLKLYRGELGSLPEFQA</sequence>
<gene>
    <name evidence="4" type="ORF">QN277_018665</name>
</gene>
<dbReference type="AlphaFoldDB" id="A0AAE1JS62"/>
<dbReference type="Gene3D" id="1.25.70.10">
    <property type="entry name" value="Transcription termination factor 3, mitochondrial"/>
    <property type="match status" value="1"/>
</dbReference>
<comment type="caution">
    <text evidence="4">The sequence shown here is derived from an EMBL/GenBank/DDBJ whole genome shotgun (WGS) entry which is preliminary data.</text>
</comment>
<organism evidence="4 5">
    <name type="scientific">Acacia crassicarpa</name>
    <name type="common">northern wattle</name>
    <dbReference type="NCBI Taxonomy" id="499986"/>
    <lineage>
        <taxon>Eukaryota</taxon>
        <taxon>Viridiplantae</taxon>
        <taxon>Streptophyta</taxon>
        <taxon>Embryophyta</taxon>
        <taxon>Tracheophyta</taxon>
        <taxon>Spermatophyta</taxon>
        <taxon>Magnoliopsida</taxon>
        <taxon>eudicotyledons</taxon>
        <taxon>Gunneridae</taxon>
        <taxon>Pentapetalae</taxon>
        <taxon>rosids</taxon>
        <taxon>fabids</taxon>
        <taxon>Fabales</taxon>
        <taxon>Fabaceae</taxon>
        <taxon>Caesalpinioideae</taxon>
        <taxon>mimosoid clade</taxon>
        <taxon>Acacieae</taxon>
        <taxon>Acacia</taxon>
    </lineage>
</organism>
<dbReference type="PANTHER" id="PTHR13068:SF133">
    <property type="entry name" value="MITOCHONDRIAL TRANSCRIPTION TERMINATION FACTOR FAMILY PROTEIN"/>
    <property type="match status" value="1"/>
</dbReference>